<dbReference type="InterPro" id="IPR036876">
    <property type="entry name" value="UVR_dom_sf"/>
</dbReference>
<dbReference type="GO" id="GO:0005737">
    <property type="term" value="C:cytoplasm"/>
    <property type="evidence" value="ECO:0007669"/>
    <property type="project" value="UniProtKB-SubCell"/>
</dbReference>
<keyword evidence="3 13" id="KW-0227">DNA damage</keyword>
<evidence type="ECO:0000256" key="5">
    <source>
        <dbReference type="ARBA" id="ARBA00022881"/>
    </source>
</evidence>
<dbReference type="SUPFAM" id="SSF47781">
    <property type="entry name" value="RuvA domain 2-like"/>
    <property type="match status" value="1"/>
</dbReference>
<dbReference type="FunFam" id="3.40.1440.10:FF:000001">
    <property type="entry name" value="UvrABC system protein C"/>
    <property type="match status" value="1"/>
</dbReference>
<sequence length="616" mass="69075">MAVNAETSLDFDYKTFLARLTQKPGIYQMYDKTDQVLYVGKAKNLKKRVSSYFRASGLTTKTMALVSKIARIDVMVTNSEAEALILEQNLIKQFKPPYNILLRDDKSYPYIYLSSQDTFPRLTFHRGKKSSPGDYFGPFPSSGAVRESLNLLQKVFKVRQCEDSFFKNRSRPCLQYQINRCKAPCVGLVSEEEYLQDVAHSQLFLAGKNQQLIAMLIEEMEAASQQLYFEQAAQLRDQIQYLQQVQAHQAVSGESGDVDVIGYASNGELGCLVVMFVRGGRVLGQRSFFHSLGAEQSQLEQISAFLSQFYLSVNQVGYPKEVVLPTALPDSQCLSDAINRQAEHRLLFKHQVRGERRQWLQLAEKNAAQQLASRLADKQQVADRVNLLQQGLGIDTISRIECFDISHSSGEATVASCVVFGLQGAITSDYRRYNIKQAVAGDDYGAMAEVLQRRYQKALVDAEAALPDLVLIDGGKGQLAKAQEIFTELQLSHIQLVGVAKGVTRKPGLETLWLLDEQGQFKEIQLREPGALLLIQQVRDEAHRFAITGHRQRRSKARQRSQLEDIPGIGAKRRQQLLKFFGGLSGVKQASVQELSKVPGLSLKLAEVVYNTLHPE</sequence>
<keyword evidence="5 13" id="KW-0267">Excision nuclease</keyword>
<keyword evidence="17" id="KW-0378">Hydrolase</keyword>
<comment type="function">
    <text evidence="8 13">The UvrABC repair system catalyzes the recognition and processing of DNA lesions. UvrC both incises the 5' and 3' sides of the lesion. The N-terminal half is responsible for the 3' incision and the C-terminal half is responsible for the 5' incision.</text>
</comment>
<dbReference type="InterPro" id="IPR003583">
    <property type="entry name" value="Hlx-hairpin-Hlx_DNA-bd_motif"/>
</dbReference>
<dbReference type="InterPro" id="IPR001943">
    <property type="entry name" value="UVR_dom"/>
</dbReference>
<dbReference type="EMBL" id="JACCKB010000026">
    <property type="protein sequence ID" value="NYZ67559.1"/>
    <property type="molecule type" value="Genomic_DNA"/>
</dbReference>
<dbReference type="Pfam" id="PF01541">
    <property type="entry name" value="GIY-YIG"/>
    <property type="match status" value="1"/>
</dbReference>
<evidence type="ECO:0000256" key="2">
    <source>
        <dbReference type="ARBA" id="ARBA00022490"/>
    </source>
</evidence>
<dbReference type="GO" id="GO:0009432">
    <property type="term" value="P:SOS response"/>
    <property type="evidence" value="ECO:0007669"/>
    <property type="project" value="UniProtKB-UniRule"/>
</dbReference>
<dbReference type="InterPro" id="IPR001162">
    <property type="entry name" value="UvrC_RNase_H_dom"/>
</dbReference>
<dbReference type="InterPro" id="IPR047296">
    <property type="entry name" value="GIY-YIG_UvrC_Cho"/>
</dbReference>
<evidence type="ECO:0000256" key="4">
    <source>
        <dbReference type="ARBA" id="ARBA00022769"/>
    </source>
</evidence>
<dbReference type="Gene3D" id="3.40.1440.10">
    <property type="entry name" value="GIY-YIG endonuclease"/>
    <property type="match status" value="1"/>
</dbReference>
<dbReference type="AlphaFoldDB" id="A0A853I4G8"/>
<dbReference type="CDD" id="cd10434">
    <property type="entry name" value="GIY-YIG_UvrC_Cho"/>
    <property type="match status" value="1"/>
</dbReference>
<evidence type="ECO:0000313" key="18">
    <source>
        <dbReference type="Proteomes" id="UP000569732"/>
    </source>
</evidence>
<comment type="caution">
    <text evidence="17">The sequence shown here is derived from an EMBL/GenBank/DDBJ whole genome shotgun (WGS) entry which is preliminary data.</text>
</comment>
<dbReference type="SMART" id="SM00465">
    <property type="entry name" value="GIYc"/>
    <property type="match status" value="1"/>
</dbReference>
<evidence type="ECO:0000259" key="16">
    <source>
        <dbReference type="PROSITE" id="PS50165"/>
    </source>
</evidence>
<dbReference type="InterPro" id="IPR004791">
    <property type="entry name" value="UvrC"/>
</dbReference>
<evidence type="ECO:0000256" key="1">
    <source>
        <dbReference type="ARBA" id="ARBA00004496"/>
    </source>
</evidence>
<dbReference type="GO" id="GO:0009381">
    <property type="term" value="F:excinuclease ABC activity"/>
    <property type="evidence" value="ECO:0007669"/>
    <property type="project" value="UniProtKB-UniRule"/>
</dbReference>
<evidence type="ECO:0000256" key="6">
    <source>
        <dbReference type="ARBA" id="ARBA00023204"/>
    </source>
</evidence>
<comment type="similarity">
    <text evidence="9 13">Belongs to the UvrC family.</text>
</comment>
<evidence type="ECO:0000256" key="9">
    <source>
        <dbReference type="ARBA" id="ARBA00061531"/>
    </source>
</evidence>
<comment type="subcellular location">
    <subcellularLocation>
        <location evidence="1 13">Cytoplasm</location>
    </subcellularLocation>
</comment>
<dbReference type="Pfam" id="PF02151">
    <property type="entry name" value="UVR"/>
    <property type="match status" value="1"/>
</dbReference>
<dbReference type="NCBIfam" id="NF001824">
    <property type="entry name" value="PRK00558.1-5"/>
    <property type="match status" value="1"/>
</dbReference>
<evidence type="ECO:0000256" key="11">
    <source>
        <dbReference type="ARBA" id="ARBA00067419"/>
    </source>
</evidence>
<dbReference type="SUPFAM" id="SSF46600">
    <property type="entry name" value="C-terminal UvrC-binding domain of UvrB"/>
    <property type="match status" value="1"/>
</dbReference>
<evidence type="ECO:0000256" key="8">
    <source>
        <dbReference type="ARBA" id="ARBA00059452"/>
    </source>
</evidence>
<dbReference type="Gene3D" id="4.10.860.10">
    <property type="entry name" value="UVR domain"/>
    <property type="match status" value="1"/>
</dbReference>
<dbReference type="PROSITE" id="PS50151">
    <property type="entry name" value="UVR"/>
    <property type="match status" value="1"/>
</dbReference>
<dbReference type="Pfam" id="PF14520">
    <property type="entry name" value="HHH_5"/>
    <property type="match status" value="1"/>
</dbReference>
<dbReference type="InterPro" id="IPR035901">
    <property type="entry name" value="GIY-YIG_endonuc_sf"/>
</dbReference>
<dbReference type="PROSITE" id="PS50164">
    <property type="entry name" value="GIY_YIG"/>
    <property type="match status" value="1"/>
</dbReference>
<keyword evidence="2 13" id="KW-0963">Cytoplasm</keyword>
<reference evidence="17 18" key="1">
    <citation type="submission" date="2020-07" db="EMBL/GenBank/DDBJ databases">
        <title>Endozoicomonas sp. nov., isolated from sediment.</title>
        <authorList>
            <person name="Gu T."/>
        </authorList>
    </citation>
    <scope>NUCLEOTIDE SEQUENCE [LARGE SCALE GENOMIC DNA]</scope>
    <source>
        <strain evidence="17 18">SM1973</strain>
    </source>
</reference>
<comment type="subunit">
    <text evidence="10 13">Interacts with UvrB in an incision complex.</text>
</comment>
<keyword evidence="4 13" id="KW-0228">DNA excision</keyword>
<dbReference type="GO" id="GO:0003677">
    <property type="term" value="F:DNA binding"/>
    <property type="evidence" value="ECO:0007669"/>
    <property type="project" value="UniProtKB-UniRule"/>
</dbReference>
<gene>
    <name evidence="13 17" type="primary">uvrC</name>
    <name evidence="17" type="ORF">H0A36_16200</name>
</gene>
<evidence type="ECO:0000256" key="7">
    <source>
        <dbReference type="ARBA" id="ARBA00023236"/>
    </source>
</evidence>
<feature type="domain" description="UvrC family homology region profile" evidence="16">
    <location>
        <begin position="260"/>
        <end position="486"/>
    </location>
</feature>
<evidence type="ECO:0000256" key="3">
    <source>
        <dbReference type="ARBA" id="ARBA00022763"/>
    </source>
</evidence>
<dbReference type="GO" id="GO:0009380">
    <property type="term" value="C:excinuclease repair complex"/>
    <property type="evidence" value="ECO:0007669"/>
    <property type="project" value="InterPro"/>
</dbReference>
<evidence type="ECO:0000259" key="14">
    <source>
        <dbReference type="PROSITE" id="PS50151"/>
    </source>
</evidence>
<keyword evidence="6 13" id="KW-0234">DNA repair</keyword>
<dbReference type="InterPro" id="IPR010994">
    <property type="entry name" value="RuvA_2-like"/>
</dbReference>
<evidence type="ECO:0000256" key="12">
    <source>
        <dbReference type="ARBA" id="ARBA00077138"/>
    </source>
</evidence>
<dbReference type="InterPro" id="IPR050066">
    <property type="entry name" value="UvrABC_protein_C"/>
</dbReference>
<dbReference type="NCBIfam" id="TIGR00194">
    <property type="entry name" value="uvrC"/>
    <property type="match status" value="1"/>
</dbReference>
<dbReference type="Gene3D" id="3.30.420.340">
    <property type="entry name" value="UvrC, RNAse H endonuclease domain"/>
    <property type="match status" value="1"/>
</dbReference>
<dbReference type="FunFam" id="1.10.150.20:FF:000005">
    <property type="entry name" value="UvrABC system protein C"/>
    <property type="match status" value="1"/>
</dbReference>
<evidence type="ECO:0000256" key="10">
    <source>
        <dbReference type="ARBA" id="ARBA00062841"/>
    </source>
</evidence>
<proteinExistence type="inferred from homology"/>
<dbReference type="Proteomes" id="UP000569732">
    <property type="component" value="Unassembled WGS sequence"/>
</dbReference>
<dbReference type="HAMAP" id="MF_00203">
    <property type="entry name" value="UvrC"/>
    <property type="match status" value="1"/>
</dbReference>
<evidence type="ECO:0000313" key="17">
    <source>
        <dbReference type="EMBL" id="NYZ67559.1"/>
    </source>
</evidence>
<dbReference type="Gene3D" id="1.10.150.20">
    <property type="entry name" value="5' to 3' exonuclease, C-terminal subdomain"/>
    <property type="match status" value="1"/>
</dbReference>
<dbReference type="InterPro" id="IPR000305">
    <property type="entry name" value="GIY-YIG_endonuc"/>
</dbReference>
<dbReference type="Pfam" id="PF22920">
    <property type="entry name" value="UvrC_RNaseH"/>
    <property type="match status" value="1"/>
</dbReference>
<dbReference type="SMART" id="SM00278">
    <property type="entry name" value="HhH1"/>
    <property type="match status" value="2"/>
</dbReference>
<dbReference type="InterPro" id="IPR038476">
    <property type="entry name" value="UvrC_RNase_H_dom_sf"/>
</dbReference>
<protein>
    <recommendedName>
        <fullName evidence="11 13">UvrABC system protein C</fullName>
        <shortName evidence="13">Protein UvrC</shortName>
    </recommendedName>
    <alternativeName>
        <fullName evidence="12 13">Excinuclease ABC subunit C</fullName>
    </alternativeName>
</protein>
<dbReference type="SUPFAM" id="SSF82771">
    <property type="entry name" value="GIY-YIG endonuclease"/>
    <property type="match status" value="1"/>
</dbReference>
<organism evidence="17 18">
    <name type="scientific">Spartinivicinus marinus</name>
    <dbReference type="NCBI Taxonomy" id="2994442"/>
    <lineage>
        <taxon>Bacteria</taxon>
        <taxon>Pseudomonadati</taxon>
        <taxon>Pseudomonadota</taxon>
        <taxon>Gammaproteobacteria</taxon>
        <taxon>Oceanospirillales</taxon>
        <taxon>Zooshikellaceae</taxon>
        <taxon>Spartinivicinus</taxon>
    </lineage>
</organism>
<feature type="domain" description="UVR" evidence="14">
    <location>
        <begin position="210"/>
        <end position="245"/>
    </location>
</feature>
<dbReference type="Pfam" id="PF08459">
    <property type="entry name" value="UvrC_RNaseH_dom"/>
    <property type="match status" value="1"/>
</dbReference>
<dbReference type="PANTHER" id="PTHR30562:SF1">
    <property type="entry name" value="UVRABC SYSTEM PROTEIN C"/>
    <property type="match status" value="1"/>
</dbReference>
<keyword evidence="7 13" id="KW-0742">SOS response</keyword>
<evidence type="ECO:0000256" key="13">
    <source>
        <dbReference type="HAMAP-Rule" id="MF_00203"/>
    </source>
</evidence>
<dbReference type="GO" id="GO:0006289">
    <property type="term" value="P:nucleotide-excision repair"/>
    <property type="evidence" value="ECO:0007669"/>
    <property type="project" value="UniProtKB-UniRule"/>
</dbReference>
<name>A0A853I4G8_9GAMM</name>
<dbReference type="FunFam" id="3.30.420.340:FF:000001">
    <property type="entry name" value="UvrABC system protein C"/>
    <property type="match status" value="1"/>
</dbReference>
<dbReference type="PROSITE" id="PS50165">
    <property type="entry name" value="UVRC"/>
    <property type="match status" value="1"/>
</dbReference>
<evidence type="ECO:0000259" key="15">
    <source>
        <dbReference type="PROSITE" id="PS50164"/>
    </source>
</evidence>
<accession>A0A853I4G8</accession>
<dbReference type="PANTHER" id="PTHR30562">
    <property type="entry name" value="UVRC/OXIDOREDUCTASE"/>
    <property type="match status" value="1"/>
</dbReference>
<keyword evidence="18" id="KW-1185">Reference proteome</keyword>
<feature type="domain" description="GIY-YIG" evidence="15">
    <location>
        <begin position="22"/>
        <end position="100"/>
    </location>
</feature>